<dbReference type="InterPro" id="IPR016186">
    <property type="entry name" value="C-type_lectin-like/link_sf"/>
</dbReference>
<dbReference type="SUPFAM" id="SSF56436">
    <property type="entry name" value="C-type lectin-like"/>
    <property type="match status" value="1"/>
</dbReference>
<sequence length="159" mass="18909">MFEWQTLKFGVWKDSFNAEAKKYIRIGEKYYFIEKSEKVSWFESVHICRKFGGDLALIESAEEMNAISNYLLKEGYDNNARIWISGNDFITNHNYMSLTNGLPLAFTSWSIHQPDYPGIEHCIHLWRKDSAFQMNNWVCTQKANYLCQRQSYTRCRDIY</sequence>
<accession>B4LY56</accession>
<dbReference type="InterPro" id="IPR016187">
    <property type="entry name" value="CTDL_fold"/>
</dbReference>
<dbReference type="OrthoDB" id="6340082at2759"/>
<dbReference type="SMART" id="SM00034">
    <property type="entry name" value="CLECT"/>
    <property type="match status" value="1"/>
</dbReference>
<dbReference type="Gene3D" id="3.10.100.10">
    <property type="entry name" value="Mannose-Binding Protein A, subunit A"/>
    <property type="match status" value="1"/>
</dbReference>
<dbReference type="eggNOG" id="KOG4297">
    <property type="taxonomic scope" value="Eukaryota"/>
</dbReference>
<dbReference type="PANTHER" id="PTHR22803">
    <property type="entry name" value="MANNOSE, PHOSPHOLIPASE, LECTIN RECEPTOR RELATED"/>
    <property type="match status" value="1"/>
</dbReference>
<gene>
    <name evidence="2" type="primary">Dvir\GJ24447</name>
    <name evidence="2" type="ORF">Dvir_GJ24447</name>
</gene>
<proteinExistence type="predicted"/>
<organism evidence="2 3">
    <name type="scientific">Drosophila virilis</name>
    <name type="common">Fruit fly</name>
    <dbReference type="NCBI Taxonomy" id="7244"/>
    <lineage>
        <taxon>Eukaryota</taxon>
        <taxon>Metazoa</taxon>
        <taxon>Ecdysozoa</taxon>
        <taxon>Arthropoda</taxon>
        <taxon>Hexapoda</taxon>
        <taxon>Insecta</taxon>
        <taxon>Pterygota</taxon>
        <taxon>Neoptera</taxon>
        <taxon>Endopterygota</taxon>
        <taxon>Diptera</taxon>
        <taxon>Brachycera</taxon>
        <taxon>Muscomorpha</taxon>
        <taxon>Ephydroidea</taxon>
        <taxon>Drosophilidae</taxon>
        <taxon>Drosophila</taxon>
    </lineage>
</organism>
<dbReference type="AlphaFoldDB" id="B4LY56"/>
<reference evidence="2 3" key="1">
    <citation type="journal article" date="2007" name="Nature">
        <title>Evolution of genes and genomes on the Drosophila phylogeny.</title>
        <authorList>
            <consortium name="Drosophila 12 Genomes Consortium"/>
            <person name="Clark A.G."/>
            <person name="Eisen M.B."/>
            <person name="Smith D.R."/>
            <person name="Bergman C.M."/>
            <person name="Oliver B."/>
            <person name="Markow T.A."/>
            <person name="Kaufman T.C."/>
            <person name="Kellis M."/>
            <person name="Gelbart W."/>
            <person name="Iyer V.N."/>
            <person name="Pollard D.A."/>
            <person name="Sackton T.B."/>
            <person name="Larracuente A.M."/>
            <person name="Singh N.D."/>
            <person name="Abad J.P."/>
            <person name="Abt D.N."/>
            <person name="Adryan B."/>
            <person name="Aguade M."/>
            <person name="Akashi H."/>
            <person name="Anderson W.W."/>
            <person name="Aquadro C.F."/>
            <person name="Ardell D.H."/>
            <person name="Arguello R."/>
            <person name="Artieri C.G."/>
            <person name="Barbash D.A."/>
            <person name="Barker D."/>
            <person name="Barsanti P."/>
            <person name="Batterham P."/>
            <person name="Batzoglou S."/>
            <person name="Begun D."/>
            <person name="Bhutkar A."/>
            <person name="Blanco E."/>
            <person name="Bosak S.A."/>
            <person name="Bradley R.K."/>
            <person name="Brand A.D."/>
            <person name="Brent M.R."/>
            <person name="Brooks A.N."/>
            <person name="Brown R.H."/>
            <person name="Butlin R.K."/>
            <person name="Caggese C."/>
            <person name="Calvi B.R."/>
            <person name="Bernardo de Carvalho A."/>
            <person name="Caspi A."/>
            <person name="Castrezana S."/>
            <person name="Celniker S.E."/>
            <person name="Chang J.L."/>
            <person name="Chapple C."/>
            <person name="Chatterji S."/>
            <person name="Chinwalla A."/>
            <person name="Civetta A."/>
            <person name="Clifton S.W."/>
            <person name="Comeron J.M."/>
            <person name="Costello J.C."/>
            <person name="Coyne J.A."/>
            <person name="Daub J."/>
            <person name="David R.G."/>
            <person name="Delcher A.L."/>
            <person name="Delehaunty K."/>
            <person name="Do C.B."/>
            <person name="Ebling H."/>
            <person name="Edwards K."/>
            <person name="Eickbush T."/>
            <person name="Evans J.D."/>
            <person name="Filipski A."/>
            <person name="Findeiss S."/>
            <person name="Freyhult E."/>
            <person name="Fulton L."/>
            <person name="Fulton R."/>
            <person name="Garcia A.C."/>
            <person name="Gardiner A."/>
            <person name="Garfield D.A."/>
            <person name="Garvin B.E."/>
            <person name="Gibson G."/>
            <person name="Gilbert D."/>
            <person name="Gnerre S."/>
            <person name="Godfrey J."/>
            <person name="Good R."/>
            <person name="Gotea V."/>
            <person name="Gravely B."/>
            <person name="Greenberg A.J."/>
            <person name="Griffiths-Jones S."/>
            <person name="Gross S."/>
            <person name="Guigo R."/>
            <person name="Gustafson E.A."/>
            <person name="Haerty W."/>
            <person name="Hahn M.W."/>
            <person name="Halligan D.L."/>
            <person name="Halpern A.L."/>
            <person name="Halter G.M."/>
            <person name="Han M.V."/>
            <person name="Heger A."/>
            <person name="Hillier L."/>
            <person name="Hinrichs A.S."/>
            <person name="Holmes I."/>
            <person name="Hoskins R.A."/>
            <person name="Hubisz M.J."/>
            <person name="Hultmark D."/>
            <person name="Huntley M.A."/>
            <person name="Jaffe D.B."/>
            <person name="Jagadeeshan S."/>
            <person name="Jeck W.R."/>
            <person name="Johnson J."/>
            <person name="Jones C.D."/>
            <person name="Jordan W.C."/>
            <person name="Karpen G.H."/>
            <person name="Kataoka E."/>
            <person name="Keightley P.D."/>
            <person name="Kheradpour P."/>
            <person name="Kirkness E.F."/>
            <person name="Koerich L.B."/>
            <person name="Kristiansen K."/>
            <person name="Kudrna D."/>
            <person name="Kulathinal R.J."/>
            <person name="Kumar S."/>
            <person name="Kwok R."/>
            <person name="Lander E."/>
            <person name="Langley C.H."/>
            <person name="Lapoint R."/>
            <person name="Lazzaro B.P."/>
            <person name="Lee S.J."/>
            <person name="Levesque L."/>
            <person name="Li R."/>
            <person name="Lin C.F."/>
            <person name="Lin M.F."/>
            <person name="Lindblad-Toh K."/>
            <person name="Llopart A."/>
            <person name="Long M."/>
            <person name="Low L."/>
            <person name="Lozovsky E."/>
            <person name="Lu J."/>
            <person name="Luo M."/>
            <person name="Machado C.A."/>
            <person name="Makalowski W."/>
            <person name="Marzo M."/>
            <person name="Matsuda M."/>
            <person name="Matzkin L."/>
            <person name="McAllister B."/>
            <person name="McBride C.S."/>
            <person name="McKernan B."/>
            <person name="McKernan K."/>
            <person name="Mendez-Lago M."/>
            <person name="Minx P."/>
            <person name="Mollenhauer M.U."/>
            <person name="Montooth K."/>
            <person name="Mount S.M."/>
            <person name="Mu X."/>
            <person name="Myers E."/>
            <person name="Negre B."/>
            <person name="Newfeld S."/>
            <person name="Nielsen R."/>
            <person name="Noor M.A."/>
            <person name="O'Grady P."/>
            <person name="Pachter L."/>
            <person name="Papaceit M."/>
            <person name="Parisi M.J."/>
            <person name="Parisi M."/>
            <person name="Parts L."/>
            <person name="Pedersen J.S."/>
            <person name="Pesole G."/>
            <person name="Phillippy A.M."/>
            <person name="Ponting C.P."/>
            <person name="Pop M."/>
            <person name="Porcelli D."/>
            <person name="Powell J.R."/>
            <person name="Prohaska S."/>
            <person name="Pruitt K."/>
            <person name="Puig M."/>
            <person name="Quesneville H."/>
            <person name="Ram K.R."/>
            <person name="Rand D."/>
            <person name="Rasmussen M.D."/>
            <person name="Reed L.K."/>
            <person name="Reenan R."/>
            <person name="Reily A."/>
            <person name="Remington K.A."/>
            <person name="Rieger T.T."/>
            <person name="Ritchie M.G."/>
            <person name="Robin C."/>
            <person name="Rogers Y.H."/>
            <person name="Rohde C."/>
            <person name="Rozas J."/>
            <person name="Rubenfield M.J."/>
            <person name="Ruiz A."/>
            <person name="Russo S."/>
            <person name="Salzberg S.L."/>
            <person name="Sanchez-Gracia A."/>
            <person name="Saranga D.J."/>
            <person name="Sato H."/>
            <person name="Schaeffer S.W."/>
            <person name="Schatz M.C."/>
            <person name="Schlenke T."/>
            <person name="Schwartz R."/>
            <person name="Segarra C."/>
            <person name="Singh R.S."/>
            <person name="Sirot L."/>
            <person name="Sirota M."/>
            <person name="Sisneros N.B."/>
            <person name="Smith C.D."/>
            <person name="Smith T.F."/>
            <person name="Spieth J."/>
            <person name="Stage D.E."/>
            <person name="Stark A."/>
            <person name="Stephan W."/>
            <person name="Strausberg R.L."/>
            <person name="Strempel S."/>
            <person name="Sturgill D."/>
            <person name="Sutton G."/>
            <person name="Sutton G.G."/>
            <person name="Tao W."/>
            <person name="Teichmann S."/>
            <person name="Tobari Y.N."/>
            <person name="Tomimura Y."/>
            <person name="Tsolas J.M."/>
            <person name="Valente V.L."/>
            <person name="Venter E."/>
            <person name="Venter J.C."/>
            <person name="Vicario S."/>
            <person name="Vieira F.G."/>
            <person name="Vilella A.J."/>
            <person name="Villasante A."/>
            <person name="Walenz B."/>
            <person name="Wang J."/>
            <person name="Wasserman M."/>
            <person name="Watts T."/>
            <person name="Wilson D."/>
            <person name="Wilson R.K."/>
            <person name="Wing R.A."/>
            <person name="Wolfner M.F."/>
            <person name="Wong A."/>
            <person name="Wong G.K."/>
            <person name="Wu C.I."/>
            <person name="Wu G."/>
            <person name="Yamamoto D."/>
            <person name="Yang H.P."/>
            <person name="Yang S.P."/>
            <person name="Yorke J.A."/>
            <person name="Yoshida K."/>
            <person name="Zdobnov E."/>
            <person name="Zhang P."/>
            <person name="Zhang Y."/>
            <person name="Zimin A.V."/>
            <person name="Baldwin J."/>
            <person name="Abdouelleil A."/>
            <person name="Abdulkadir J."/>
            <person name="Abebe A."/>
            <person name="Abera B."/>
            <person name="Abreu J."/>
            <person name="Acer S.C."/>
            <person name="Aftuck L."/>
            <person name="Alexander A."/>
            <person name="An P."/>
            <person name="Anderson E."/>
            <person name="Anderson S."/>
            <person name="Arachi H."/>
            <person name="Azer M."/>
            <person name="Bachantsang P."/>
            <person name="Barry A."/>
            <person name="Bayul T."/>
            <person name="Berlin A."/>
            <person name="Bessette D."/>
            <person name="Bloom T."/>
            <person name="Blye J."/>
            <person name="Boguslavskiy L."/>
            <person name="Bonnet C."/>
            <person name="Boukhgalter B."/>
            <person name="Bourzgui I."/>
            <person name="Brown A."/>
            <person name="Cahill P."/>
            <person name="Channer S."/>
            <person name="Cheshatsang Y."/>
            <person name="Chuda L."/>
            <person name="Citroen M."/>
            <person name="Collymore A."/>
            <person name="Cooke P."/>
            <person name="Costello M."/>
            <person name="D'Aco K."/>
            <person name="Daza R."/>
            <person name="De Haan G."/>
            <person name="DeGray S."/>
            <person name="DeMaso C."/>
            <person name="Dhargay N."/>
            <person name="Dooley K."/>
            <person name="Dooley E."/>
            <person name="Doricent M."/>
            <person name="Dorje P."/>
            <person name="Dorjee K."/>
            <person name="Dupes A."/>
            <person name="Elong R."/>
            <person name="Falk J."/>
            <person name="Farina A."/>
            <person name="Faro S."/>
            <person name="Ferguson D."/>
            <person name="Fisher S."/>
            <person name="Foley C.D."/>
            <person name="Franke A."/>
            <person name="Friedrich D."/>
            <person name="Gadbois L."/>
            <person name="Gearin G."/>
            <person name="Gearin C.R."/>
            <person name="Giannoukos G."/>
            <person name="Goode T."/>
            <person name="Graham J."/>
            <person name="Grandbois E."/>
            <person name="Grewal S."/>
            <person name="Gyaltsen K."/>
            <person name="Hafez N."/>
            <person name="Hagos B."/>
            <person name="Hall J."/>
            <person name="Henson C."/>
            <person name="Hollinger A."/>
            <person name="Honan T."/>
            <person name="Huard M.D."/>
            <person name="Hughes L."/>
            <person name="Hurhula B."/>
            <person name="Husby M.E."/>
            <person name="Kamat A."/>
            <person name="Kanga B."/>
            <person name="Kashin S."/>
            <person name="Khazanovich D."/>
            <person name="Kisner P."/>
            <person name="Lance K."/>
            <person name="Lara M."/>
            <person name="Lee W."/>
            <person name="Lennon N."/>
            <person name="Letendre F."/>
            <person name="LeVine R."/>
            <person name="Lipovsky A."/>
            <person name="Liu X."/>
            <person name="Liu J."/>
            <person name="Liu S."/>
            <person name="Lokyitsang T."/>
            <person name="Lokyitsang Y."/>
            <person name="Lubonja R."/>
            <person name="Lui A."/>
            <person name="MacDonald P."/>
            <person name="Magnisalis V."/>
            <person name="Maru K."/>
            <person name="Matthews C."/>
            <person name="McCusker W."/>
            <person name="McDonough S."/>
            <person name="Mehta T."/>
            <person name="Meldrim J."/>
            <person name="Meneus L."/>
            <person name="Mihai O."/>
            <person name="Mihalev A."/>
            <person name="Mihova T."/>
            <person name="Mittelman R."/>
            <person name="Mlenga V."/>
            <person name="Montmayeur A."/>
            <person name="Mulrain L."/>
            <person name="Navidi A."/>
            <person name="Naylor J."/>
            <person name="Negash T."/>
            <person name="Nguyen T."/>
            <person name="Nguyen N."/>
            <person name="Nicol R."/>
            <person name="Norbu C."/>
            <person name="Norbu N."/>
            <person name="Novod N."/>
            <person name="O'Neill B."/>
            <person name="Osman S."/>
            <person name="Markiewicz E."/>
            <person name="Oyono O.L."/>
            <person name="Patti C."/>
            <person name="Phunkhang P."/>
            <person name="Pierre F."/>
            <person name="Priest M."/>
            <person name="Raghuraman S."/>
            <person name="Rege F."/>
            <person name="Reyes R."/>
            <person name="Rise C."/>
            <person name="Rogov P."/>
            <person name="Ross K."/>
            <person name="Ryan E."/>
            <person name="Settipalli S."/>
            <person name="Shea T."/>
            <person name="Sherpa N."/>
            <person name="Shi L."/>
            <person name="Shih D."/>
            <person name="Sparrow T."/>
            <person name="Spaulding J."/>
            <person name="Stalker J."/>
            <person name="Stange-Thomann N."/>
            <person name="Stavropoulos S."/>
            <person name="Stone C."/>
            <person name="Strader C."/>
            <person name="Tesfaye S."/>
            <person name="Thomson T."/>
            <person name="Thoulutsang Y."/>
            <person name="Thoulutsang D."/>
            <person name="Topham K."/>
            <person name="Topping I."/>
            <person name="Tsamla T."/>
            <person name="Vassiliev H."/>
            <person name="Vo A."/>
            <person name="Wangchuk T."/>
            <person name="Wangdi T."/>
            <person name="Weiand M."/>
            <person name="Wilkinson J."/>
            <person name="Wilson A."/>
            <person name="Yadav S."/>
            <person name="Young G."/>
            <person name="Yu Q."/>
            <person name="Zembek L."/>
            <person name="Zhong D."/>
            <person name="Zimmer A."/>
            <person name="Zwirko Z."/>
            <person name="Jaffe D.B."/>
            <person name="Alvarez P."/>
            <person name="Brockman W."/>
            <person name="Butler J."/>
            <person name="Chin C."/>
            <person name="Gnerre S."/>
            <person name="Grabherr M."/>
            <person name="Kleber M."/>
            <person name="Mauceli E."/>
            <person name="MacCallum I."/>
        </authorList>
    </citation>
    <scope>NUCLEOTIDE SEQUENCE [LARGE SCALE GENOMIC DNA]</scope>
    <source>
        <strain evidence="3">Tucson 15010-1051.87</strain>
    </source>
</reference>
<protein>
    <recommendedName>
        <fullName evidence="1">C-type lectin domain-containing protein</fullName>
    </recommendedName>
</protein>
<dbReference type="InParanoid" id="B4LY56"/>
<evidence type="ECO:0000313" key="2">
    <source>
        <dbReference type="EMBL" id="EDW67944.2"/>
    </source>
</evidence>
<dbReference type="InterPro" id="IPR001304">
    <property type="entry name" value="C-type_lectin-like"/>
</dbReference>
<dbReference type="EMBL" id="CH940650">
    <property type="protein sequence ID" value="EDW67944.2"/>
    <property type="molecule type" value="Genomic_DNA"/>
</dbReference>
<dbReference type="CDD" id="cd00037">
    <property type="entry name" value="CLECT"/>
    <property type="match status" value="1"/>
</dbReference>
<evidence type="ECO:0000313" key="3">
    <source>
        <dbReference type="Proteomes" id="UP000008792"/>
    </source>
</evidence>
<dbReference type="Proteomes" id="UP000008792">
    <property type="component" value="Unassembled WGS sequence"/>
</dbReference>
<evidence type="ECO:0000259" key="1">
    <source>
        <dbReference type="PROSITE" id="PS50041"/>
    </source>
</evidence>
<keyword evidence="3" id="KW-1185">Reference proteome</keyword>
<dbReference type="HOGENOM" id="CLU_049894_10_0_1"/>
<dbReference type="PROSITE" id="PS50041">
    <property type="entry name" value="C_TYPE_LECTIN_2"/>
    <property type="match status" value="1"/>
</dbReference>
<name>B4LY56_DROVI</name>
<dbReference type="Pfam" id="PF00059">
    <property type="entry name" value="Lectin_C"/>
    <property type="match status" value="1"/>
</dbReference>
<feature type="domain" description="C-type lectin" evidence="1">
    <location>
        <begin position="30"/>
        <end position="148"/>
    </location>
</feature>
<dbReference type="InterPro" id="IPR050111">
    <property type="entry name" value="C-type_lectin/snaclec_domain"/>
</dbReference>